<dbReference type="OrthoDB" id="3255669at2"/>
<gene>
    <name evidence="1" type="ORF">AN215_07670</name>
</gene>
<dbReference type="Gene3D" id="3.30.530.20">
    <property type="match status" value="1"/>
</dbReference>
<reference evidence="1 2" key="1">
    <citation type="journal article" date="2016" name="Front. Microbiol.">
        <title>Comparative Genomics Analysis of Streptomyces Species Reveals Their Adaptation to the Marine Environment and Their Diversity at the Genomic Level.</title>
        <authorList>
            <person name="Tian X."/>
            <person name="Zhang Z."/>
            <person name="Yang T."/>
            <person name="Chen M."/>
            <person name="Li J."/>
            <person name="Chen F."/>
            <person name="Yang J."/>
            <person name="Li W."/>
            <person name="Zhang B."/>
            <person name="Zhang Z."/>
            <person name="Wu J."/>
            <person name="Zhang C."/>
            <person name="Long L."/>
            <person name="Xiao J."/>
        </authorList>
    </citation>
    <scope>NUCLEOTIDE SEQUENCE [LARGE SCALE GENOMIC DNA]</scope>
    <source>
        <strain evidence="1 2">SCSIO 10390</strain>
    </source>
</reference>
<name>A0A1E7JQT7_9ACTN</name>
<evidence type="ECO:0008006" key="3">
    <source>
        <dbReference type="Google" id="ProtNLM"/>
    </source>
</evidence>
<dbReference type="STRING" id="933944.AN215_07670"/>
<sequence>MRAPKVWGAREDEIRAEFPCDGLLTRPEESWFRAVTVDADPAAVFRWLCQLKVAPYSYDSLDNFGRRSPRRLTPGAEHLEPGQRVMTIFRLVDFTQDRDMTIMLDHPKGLSLFGNFALTYRVTEEEHGSTRLLVKLVVGDDDGALRRLRRPLMAWGDLLMMRRQLLTLRKLAEQQGRSRTDL</sequence>
<dbReference type="AlphaFoldDB" id="A0A1E7JQT7"/>
<dbReference type="InterPro" id="IPR023393">
    <property type="entry name" value="START-like_dom_sf"/>
</dbReference>
<dbReference type="SUPFAM" id="SSF55961">
    <property type="entry name" value="Bet v1-like"/>
    <property type="match status" value="1"/>
</dbReference>
<accession>A0A1E7JQT7</accession>
<keyword evidence="2" id="KW-1185">Reference proteome</keyword>
<proteinExistence type="predicted"/>
<evidence type="ECO:0000313" key="2">
    <source>
        <dbReference type="Proteomes" id="UP000176087"/>
    </source>
</evidence>
<dbReference type="Proteomes" id="UP000176087">
    <property type="component" value="Unassembled WGS sequence"/>
</dbReference>
<organism evidence="1 2">
    <name type="scientific">Streptomyces abyssalis</name>
    <dbReference type="NCBI Taxonomy" id="933944"/>
    <lineage>
        <taxon>Bacteria</taxon>
        <taxon>Bacillati</taxon>
        <taxon>Actinomycetota</taxon>
        <taxon>Actinomycetes</taxon>
        <taxon>Kitasatosporales</taxon>
        <taxon>Streptomycetaceae</taxon>
        <taxon>Streptomyces</taxon>
    </lineage>
</organism>
<evidence type="ECO:0000313" key="1">
    <source>
        <dbReference type="EMBL" id="OEU90604.1"/>
    </source>
</evidence>
<dbReference type="EMBL" id="LJGT01000038">
    <property type="protein sequence ID" value="OEU90604.1"/>
    <property type="molecule type" value="Genomic_DNA"/>
</dbReference>
<comment type="caution">
    <text evidence="1">The sequence shown here is derived from an EMBL/GenBank/DDBJ whole genome shotgun (WGS) entry which is preliminary data.</text>
</comment>
<protein>
    <recommendedName>
        <fullName evidence="3">Polyketide cyclase</fullName>
    </recommendedName>
</protein>